<accession>A0A2Z4IMS0</accession>
<keyword evidence="4" id="KW-0808">Transferase</keyword>
<reference evidence="9 10" key="1">
    <citation type="submission" date="2018-06" db="EMBL/GenBank/DDBJ databases">
        <title>Echinicola strongylocentroti sp. nov., isolated from a sea urchin Strongylocentrotus intermedius.</title>
        <authorList>
            <person name="Bae S.S."/>
        </authorList>
    </citation>
    <scope>NUCLEOTIDE SEQUENCE [LARGE SCALE GENOMIC DNA]</scope>
    <source>
        <strain evidence="9 10">MEBiC08714</strain>
    </source>
</reference>
<feature type="transmembrane region" description="Helical" evidence="7">
    <location>
        <begin position="186"/>
        <end position="206"/>
    </location>
</feature>
<dbReference type="PROSITE" id="PS50109">
    <property type="entry name" value="HIS_KIN"/>
    <property type="match status" value="1"/>
</dbReference>
<proteinExistence type="predicted"/>
<feature type="coiled-coil region" evidence="6">
    <location>
        <begin position="340"/>
        <end position="367"/>
    </location>
</feature>
<name>A0A2Z4IMS0_9BACT</name>
<dbReference type="Gene3D" id="3.30.450.20">
    <property type="entry name" value="PAS domain"/>
    <property type="match status" value="2"/>
</dbReference>
<dbReference type="PANTHER" id="PTHR43304">
    <property type="entry name" value="PHYTOCHROME-LIKE PROTEIN CPH1"/>
    <property type="match status" value="1"/>
</dbReference>
<keyword evidence="10" id="KW-1185">Reference proteome</keyword>
<keyword evidence="7" id="KW-0812">Transmembrane</keyword>
<dbReference type="KEGG" id="est:DN752_18805"/>
<dbReference type="InterPro" id="IPR036097">
    <property type="entry name" value="HisK_dim/P_sf"/>
</dbReference>
<dbReference type="Proteomes" id="UP000248688">
    <property type="component" value="Chromosome"/>
</dbReference>
<dbReference type="EC" id="2.7.13.3" evidence="2"/>
<evidence type="ECO:0000259" key="8">
    <source>
        <dbReference type="PROSITE" id="PS50109"/>
    </source>
</evidence>
<organism evidence="9 10">
    <name type="scientific">Echinicola strongylocentroti</name>
    <dbReference type="NCBI Taxonomy" id="1795355"/>
    <lineage>
        <taxon>Bacteria</taxon>
        <taxon>Pseudomonadati</taxon>
        <taxon>Bacteroidota</taxon>
        <taxon>Cytophagia</taxon>
        <taxon>Cytophagales</taxon>
        <taxon>Cyclobacteriaceae</taxon>
        <taxon>Echinicola</taxon>
    </lineage>
</organism>
<evidence type="ECO:0000256" key="2">
    <source>
        <dbReference type="ARBA" id="ARBA00012438"/>
    </source>
</evidence>
<dbReference type="SUPFAM" id="SSF55874">
    <property type="entry name" value="ATPase domain of HSP90 chaperone/DNA topoisomerase II/histidine kinase"/>
    <property type="match status" value="1"/>
</dbReference>
<feature type="transmembrane region" description="Helical" evidence="7">
    <location>
        <begin position="12"/>
        <end position="32"/>
    </location>
</feature>
<dbReference type="PANTHER" id="PTHR43304:SF1">
    <property type="entry name" value="PAC DOMAIN-CONTAINING PROTEIN"/>
    <property type="match status" value="1"/>
</dbReference>
<evidence type="ECO:0000256" key="3">
    <source>
        <dbReference type="ARBA" id="ARBA00022553"/>
    </source>
</evidence>
<dbReference type="SMART" id="SM00387">
    <property type="entry name" value="HATPase_c"/>
    <property type="match status" value="1"/>
</dbReference>
<dbReference type="InterPro" id="IPR004358">
    <property type="entry name" value="Sig_transdc_His_kin-like_C"/>
</dbReference>
<dbReference type="Pfam" id="PF02518">
    <property type="entry name" value="HATPase_c"/>
    <property type="match status" value="1"/>
</dbReference>
<dbReference type="InterPro" id="IPR003661">
    <property type="entry name" value="HisK_dim/P_dom"/>
</dbReference>
<dbReference type="InterPro" id="IPR035965">
    <property type="entry name" value="PAS-like_dom_sf"/>
</dbReference>
<dbReference type="InterPro" id="IPR013655">
    <property type="entry name" value="PAS_fold_3"/>
</dbReference>
<dbReference type="Gene3D" id="3.30.565.10">
    <property type="entry name" value="Histidine kinase-like ATPase, C-terminal domain"/>
    <property type="match status" value="1"/>
</dbReference>
<evidence type="ECO:0000256" key="7">
    <source>
        <dbReference type="SAM" id="Phobius"/>
    </source>
</evidence>
<feature type="coiled-coil region" evidence="6">
    <location>
        <begin position="473"/>
        <end position="500"/>
    </location>
</feature>
<dbReference type="InterPro" id="IPR003594">
    <property type="entry name" value="HATPase_dom"/>
</dbReference>
<evidence type="ECO:0000256" key="4">
    <source>
        <dbReference type="ARBA" id="ARBA00022679"/>
    </source>
</evidence>
<dbReference type="InterPro" id="IPR036890">
    <property type="entry name" value="HATPase_C_sf"/>
</dbReference>
<dbReference type="GO" id="GO:0000155">
    <property type="term" value="F:phosphorelay sensor kinase activity"/>
    <property type="evidence" value="ECO:0007669"/>
    <property type="project" value="InterPro"/>
</dbReference>
<dbReference type="Gene3D" id="1.10.287.130">
    <property type="match status" value="1"/>
</dbReference>
<dbReference type="InterPro" id="IPR052162">
    <property type="entry name" value="Sensor_kinase/Photoreceptor"/>
</dbReference>
<keyword evidence="7" id="KW-1133">Transmembrane helix</keyword>
<keyword evidence="7" id="KW-0472">Membrane</keyword>
<dbReference type="InterPro" id="IPR005467">
    <property type="entry name" value="His_kinase_dom"/>
</dbReference>
<evidence type="ECO:0000313" key="10">
    <source>
        <dbReference type="Proteomes" id="UP000248688"/>
    </source>
</evidence>
<dbReference type="PRINTS" id="PR00344">
    <property type="entry name" value="BCTRLSENSOR"/>
</dbReference>
<dbReference type="AlphaFoldDB" id="A0A2Z4IMS0"/>
<evidence type="ECO:0000256" key="6">
    <source>
        <dbReference type="SAM" id="Coils"/>
    </source>
</evidence>
<keyword evidence="6" id="KW-0175">Coiled coil</keyword>
<evidence type="ECO:0000256" key="5">
    <source>
        <dbReference type="ARBA" id="ARBA00022777"/>
    </source>
</evidence>
<gene>
    <name evidence="9" type="ORF">DN752_18805</name>
</gene>
<dbReference type="SUPFAM" id="SSF47384">
    <property type="entry name" value="Homodimeric domain of signal transducing histidine kinase"/>
    <property type="match status" value="1"/>
</dbReference>
<keyword evidence="3" id="KW-0597">Phosphoprotein</keyword>
<keyword evidence="5" id="KW-0418">Kinase</keyword>
<dbReference type="Pfam" id="PF05227">
    <property type="entry name" value="CHASE3"/>
    <property type="match status" value="1"/>
</dbReference>
<dbReference type="Pfam" id="PF00512">
    <property type="entry name" value="HisKA"/>
    <property type="match status" value="1"/>
</dbReference>
<sequence length="725" mass="82564">MLRHLGRSEIILNFIFISTVVLLVVIAGSSFIQHQLLLKSQNDIIQSHHFNYSLQNLIVEVSDMESAERAYVASGDKRFLNNYGAIKDSVYNTIREIRQLAISANVPPATVDSLQFIVQGKLDHLEKVIALYGDGKTFVQLQDEFVEGDSLMRNIKTATSMMGYVTYMLFQDRKQYLEKKNKDSPYFTVITFLFSLALFTTAYFKIGNDLRKQKRTLNQLEINHEIFEKAEAMAETGHWKFDPEEREITLSNNQYRLLGYEPKEISPDFWFFIRHVDKKDRKQVVNVIRKVESGLSAESIDVRIFTASGQEKCLQMVIKMHVDEFGKKTVIGVNRDLTKIIASKQELQELNKKLTVQNNAYNNAETIGQMGSISMDCNTGQLSASDNMFGLLGMSSAGDLSDISKFKACIHPEDQADLEGYFTCNSSATDHDWVSFRLMRDSGEYIYVSSLKKIVEESWGKILTTVVRDITAEREAELKLKEQNAELKKINEQLSSFNHIASHDLQEPLRKIQTFISRINEDIDQVPEDLVYYFVKIQKSAERMQQLILDLLDFSRVSRIEDEFKTVALNELVSKSINEMAVAIEEKKGKVHCEKLSTIKVIPFQIIQLFTNLISNSLKYSAPDRPPEIHVSASPVNEEERAAIGRSKPEKLVKIIFEDNGIGFEQEFATTIFELFQRLHPKTSYSGTGIGLAICKKIVQIHRGEIFANSAPGKGTKFTIILPEN</sequence>
<protein>
    <recommendedName>
        <fullName evidence="2">histidine kinase</fullName>
        <ecNumber evidence="2">2.7.13.3</ecNumber>
    </recommendedName>
</protein>
<dbReference type="RefSeq" id="WP_112785392.1">
    <property type="nucleotide sequence ID" value="NZ_CP030041.1"/>
</dbReference>
<dbReference type="CDD" id="cd00082">
    <property type="entry name" value="HisKA"/>
    <property type="match status" value="1"/>
</dbReference>
<comment type="catalytic activity">
    <reaction evidence="1">
        <text>ATP + protein L-histidine = ADP + protein N-phospho-L-histidine.</text>
        <dbReference type="EC" id="2.7.13.3"/>
    </reaction>
</comment>
<feature type="domain" description="Histidine kinase" evidence="8">
    <location>
        <begin position="500"/>
        <end position="725"/>
    </location>
</feature>
<dbReference type="EMBL" id="CP030041">
    <property type="protein sequence ID" value="AWW32019.1"/>
    <property type="molecule type" value="Genomic_DNA"/>
</dbReference>
<dbReference type="OrthoDB" id="9766459at2"/>
<evidence type="ECO:0000256" key="1">
    <source>
        <dbReference type="ARBA" id="ARBA00000085"/>
    </source>
</evidence>
<dbReference type="Pfam" id="PF08447">
    <property type="entry name" value="PAS_3"/>
    <property type="match status" value="1"/>
</dbReference>
<dbReference type="SMART" id="SM00388">
    <property type="entry name" value="HisKA"/>
    <property type="match status" value="1"/>
</dbReference>
<dbReference type="InterPro" id="IPR007891">
    <property type="entry name" value="CHASE3"/>
</dbReference>
<evidence type="ECO:0000313" key="9">
    <source>
        <dbReference type="EMBL" id="AWW32019.1"/>
    </source>
</evidence>
<dbReference type="SUPFAM" id="SSF55785">
    <property type="entry name" value="PYP-like sensor domain (PAS domain)"/>
    <property type="match status" value="2"/>
</dbReference>